<keyword evidence="3" id="KW-1185">Reference proteome</keyword>
<protein>
    <submittedName>
        <fullName evidence="2">Uncharacterized protein</fullName>
    </submittedName>
</protein>
<dbReference type="AlphaFoldDB" id="A0AA39XUK5"/>
<gene>
    <name evidence="2" type="ORF">B0T16DRAFT_463550</name>
</gene>
<organism evidence="2 3">
    <name type="scientific">Cercophora newfieldiana</name>
    <dbReference type="NCBI Taxonomy" id="92897"/>
    <lineage>
        <taxon>Eukaryota</taxon>
        <taxon>Fungi</taxon>
        <taxon>Dikarya</taxon>
        <taxon>Ascomycota</taxon>
        <taxon>Pezizomycotina</taxon>
        <taxon>Sordariomycetes</taxon>
        <taxon>Sordariomycetidae</taxon>
        <taxon>Sordariales</taxon>
        <taxon>Lasiosphaeriaceae</taxon>
        <taxon>Cercophora</taxon>
    </lineage>
</organism>
<sequence>MSYIDPSLLSMPSGEHPVRNTDTNMSGVSNNIPENVHLSSRRSSISDETLAPATVVDMGTFGFVNEFEDAPVHPQCVFYHQVEQQQSHVSVTAAQTTSGAPEQTPKPDAVRTYTSGDKCDKCFRPVDSSQYDFCREIGKDETLCDKCLDEEAQEALEVSERWKNLLAERKAARLRARALAAVPPPSRGG</sequence>
<name>A0AA39XUK5_9PEZI</name>
<proteinExistence type="predicted"/>
<dbReference type="EMBL" id="JAULSV010000007">
    <property type="protein sequence ID" value="KAK0639926.1"/>
    <property type="molecule type" value="Genomic_DNA"/>
</dbReference>
<evidence type="ECO:0000256" key="1">
    <source>
        <dbReference type="SAM" id="MobiDB-lite"/>
    </source>
</evidence>
<dbReference type="Proteomes" id="UP001174936">
    <property type="component" value="Unassembled WGS sequence"/>
</dbReference>
<accession>A0AA39XUK5</accession>
<evidence type="ECO:0000313" key="2">
    <source>
        <dbReference type="EMBL" id="KAK0639926.1"/>
    </source>
</evidence>
<reference evidence="2" key="1">
    <citation type="submission" date="2023-06" db="EMBL/GenBank/DDBJ databases">
        <title>Genome-scale phylogeny and comparative genomics of the fungal order Sordariales.</title>
        <authorList>
            <consortium name="Lawrence Berkeley National Laboratory"/>
            <person name="Hensen N."/>
            <person name="Bonometti L."/>
            <person name="Westerberg I."/>
            <person name="Brannstrom I.O."/>
            <person name="Guillou S."/>
            <person name="Cros-Aarteil S."/>
            <person name="Calhoun S."/>
            <person name="Haridas S."/>
            <person name="Kuo A."/>
            <person name="Mondo S."/>
            <person name="Pangilinan J."/>
            <person name="Riley R."/>
            <person name="Labutti K."/>
            <person name="Andreopoulos B."/>
            <person name="Lipzen A."/>
            <person name="Chen C."/>
            <person name="Yanf M."/>
            <person name="Daum C."/>
            <person name="Ng V."/>
            <person name="Clum A."/>
            <person name="Steindorff A."/>
            <person name="Ohm R."/>
            <person name="Martin F."/>
            <person name="Silar P."/>
            <person name="Natvig D."/>
            <person name="Lalanne C."/>
            <person name="Gautier V."/>
            <person name="Ament-Velasquez S.L."/>
            <person name="Kruys A."/>
            <person name="Hutchinson M.I."/>
            <person name="Powell A.J."/>
            <person name="Barry K."/>
            <person name="Miller A.N."/>
            <person name="Grigoriev I.V."/>
            <person name="Debuchy R."/>
            <person name="Gladieux P."/>
            <person name="Thoren M.H."/>
            <person name="Johannesson H."/>
        </authorList>
    </citation>
    <scope>NUCLEOTIDE SEQUENCE</scope>
    <source>
        <strain evidence="2">SMH2532-1</strain>
    </source>
</reference>
<feature type="region of interest" description="Disordered" evidence="1">
    <location>
        <begin position="1"/>
        <end position="29"/>
    </location>
</feature>
<feature type="compositionally biased region" description="Polar residues" evidence="1">
    <location>
        <begin position="20"/>
        <end position="29"/>
    </location>
</feature>
<comment type="caution">
    <text evidence="2">The sequence shown here is derived from an EMBL/GenBank/DDBJ whole genome shotgun (WGS) entry which is preliminary data.</text>
</comment>
<evidence type="ECO:0000313" key="3">
    <source>
        <dbReference type="Proteomes" id="UP001174936"/>
    </source>
</evidence>